<feature type="region of interest" description="Disordered" evidence="1">
    <location>
        <begin position="156"/>
        <end position="177"/>
    </location>
</feature>
<dbReference type="SUPFAM" id="SSF54928">
    <property type="entry name" value="RNA-binding domain, RBD"/>
    <property type="match status" value="1"/>
</dbReference>
<feature type="domain" description="Mei2-like C-terminal RNA recognition motif" evidence="2">
    <location>
        <begin position="3"/>
        <end position="82"/>
    </location>
</feature>
<dbReference type="InterPro" id="IPR007201">
    <property type="entry name" value="Mei2-like_Rrm_C"/>
</dbReference>
<feature type="region of interest" description="Disordered" evidence="1">
    <location>
        <begin position="280"/>
        <end position="333"/>
    </location>
</feature>
<feature type="non-terminal residue" evidence="3">
    <location>
        <position position="333"/>
    </location>
</feature>
<protein>
    <recommendedName>
        <fullName evidence="2">Mei2-like C-terminal RNA recognition motif domain-containing protein</fullName>
    </recommendedName>
</protein>
<sequence length="333" mass="35879">ASLLHEIDQAGFIGLYNFFYLPMDTHNRTNVGYAFVNFDRPQDMERFVNLFSGYTFQDHASQKIARVSPAHIQGFVENIHHFSNRAVSQSRNSQYRPLVIHQGIHMDLADAYALLCCPGGGSSDRQGIEPQEWFDPSAADVPSATTRGPFPPGQAAFAAPRRAANAGPVAPTKRPKQKLLTPGPVLISAPGVVQEAPWIVPALTLSTLTETLAPHLAPQKAQMSSEDFGDSFCEAKKGFEAAISMLLQQSYQAQPVADGPPYTFGNAALWASATGVDDLIGGGDSSTEGESAHGSPRDGKSKAKAEQGLGWCEAQPETPRTNRTLFVHGRFSA</sequence>
<accession>A0A813KFN8</accession>
<dbReference type="InterPro" id="IPR035979">
    <property type="entry name" value="RBD_domain_sf"/>
</dbReference>
<evidence type="ECO:0000256" key="1">
    <source>
        <dbReference type="SAM" id="MobiDB-lite"/>
    </source>
</evidence>
<dbReference type="GO" id="GO:0003676">
    <property type="term" value="F:nucleic acid binding"/>
    <property type="evidence" value="ECO:0007669"/>
    <property type="project" value="InterPro"/>
</dbReference>
<comment type="caution">
    <text evidence="3">The sequence shown here is derived from an EMBL/GenBank/DDBJ whole genome shotgun (WGS) entry which is preliminary data.</text>
</comment>
<evidence type="ECO:0000313" key="3">
    <source>
        <dbReference type="EMBL" id="CAE8701601.1"/>
    </source>
</evidence>
<name>A0A813KFN8_POLGL</name>
<evidence type="ECO:0000313" key="4">
    <source>
        <dbReference type="Proteomes" id="UP000626109"/>
    </source>
</evidence>
<evidence type="ECO:0000259" key="2">
    <source>
        <dbReference type="Pfam" id="PF04059"/>
    </source>
</evidence>
<dbReference type="Pfam" id="PF04059">
    <property type="entry name" value="RRM_2"/>
    <property type="match status" value="1"/>
</dbReference>
<organism evidence="3 4">
    <name type="scientific">Polarella glacialis</name>
    <name type="common">Dinoflagellate</name>
    <dbReference type="NCBI Taxonomy" id="89957"/>
    <lineage>
        <taxon>Eukaryota</taxon>
        <taxon>Sar</taxon>
        <taxon>Alveolata</taxon>
        <taxon>Dinophyceae</taxon>
        <taxon>Suessiales</taxon>
        <taxon>Suessiaceae</taxon>
        <taxon>Polarella</taxon>
    </lineage>
</organism>
<dbReference type="Proteomes" id="UP000626109">
    <property type="component" value="Unassembled WGS sequence"/>
</dbReference>
<proteinExistence type="predicted"/>
<gene>
    <name evidence="3" type="ORF">PGLA2088_LOCUS32065</name>
</gene>
<reference evidence="3" key="1">
    <citation type="submission" date="2021-02" db="EMBL/GenBank/DDBJ databases">
        <authorList>
            <person name="Dougan E. K."/>
            <person name="Rhodes N."/>
            <person name="Thang M."/>
            <person name="Chan C."/>
        </authorList>
    </citation>
    <scope>NUCLEOTIDE SEQUENCE</scope>
</reference>
<feature type="compositionally biased region" description="Basic and acidic residues" evidence="1">
    <location>
        <begin position="295"/>
        <end position="305"/>
    </location>
</feature>
<dbReference type="AlphaFoldDB" id="A0A813KFN8"/>
<dbReference type="EMBL" id="CAJNNW010029811">
    <property type="protein sequence ID" value="CAE8701601.1"/>
    <property type="molecule type" value="Genomic_DNA"/>
</dbReference>
<feature type="compositionally biased region" description="Low complexity" evidence="1">
    <location>
        <begin position="156"/>
        <end position="171"/>
    </location>
</feature>